<dbReference type="InterPro" id="IPR004424">
    <property type="entry name" value="IspE"/>
</dbReference>
<protein>
    <recommendedName>
        <fullName evidence="1 6">4-diphosphocytidyl-2-C-methyl-D-erythritol kinase</fullName>
        <shortName evidence="6">CMK</shortName>
        <ecNumber evidence="6">2.7.1.148</ecNumber>
    </recommendedName>
    <alternativeName>
        <fullName evidence="6">4-(cytidine-5'-diphospho)-2-C-methyl-D-erythritol kinase</fullName>
    </alternativeName>
</protein>
<comment type="pathway">
    <text evidence="6">Isoprenoid biosynthesis; isopentenyl diphosphate biosynthesis via DXP pathway; isopentenyl diphosphate from 1-deoxy-D-xylulose 5-phosphate: step 3/6.</text>
</comment>
<gene>
    <name evidence="6" type="primary">ispE</name>
    <name evidence="8" type="ORF">BXT84_01490</name>
</gene>
<evidence type="ECO:0000259" key="7">
    <source>
        <dbReference type="Pfam" id="PF00288"/>
    </source>
</evidence>
<dbReference type="NCBIfam" id="TIGR00154">
    <property type="entry name" value="ispE"/>
    <property type="match status" value="1"/>
</dbReference>
<dbReference type="InterPro" id="IPR014721">
    <property type="entry name" value="Ribsml_uS5_D2-typ_fold_subgr"/>
</dbReference>
<comment type="catalytic activity">
    <reaction evidence="6">
        <text>4-CDP-2-C-methyl-D-erythritol + ATP = 4-CDP-2-C-methyl-D-erythritol 2-phosphate + ADP + H(+)</text>
        <dbReference type="Rhea" id="RHEA:18437"/>
        <dbReference type="ChEBI" id="CHEBI:15378"/>
        <dbReference type="ChEBI" id="CHEBI:30616"/>
        <dbReference type="ChEBI" id="CHEBI:57823"/>
        <dbReference type="ChEBI" id="CHEBI:57919"/>
        <dbReference type="ChEBI" id="CHEBI:456216"/>
        <dbReference type="EC" id="2.7.1.148"/>
    </reaction>
</comment>
<reference evidence="8 9" key="1">
    <citation type="journal article" date="2019" name="Sci. Rep.">
        <title>Sulfobacillus thermotolerans: new insights into resistance and metabolic capacities of acidophilic chemolithotrophs.</title>
        <authorList>
            <person name="Panyushkina A.E."/>
            <person name="Babenko V.V."/>
            <person name="Nikitina A.S."/>
            <person name="Selezneva O.V."/>
            <person name="Tsaplina I.A."/>
            <person name="Letarova M.A."/>
            <person name="Kostryukova E.S."/>
            <person name="Letarov A.V."/>
        </authorList>
    </citation>
    <scope>NUCLEOTIDE SEQUENCE [LARGE SCALE GENOMIC DNA]</scope>
    <source>
        <strain evidence="8 9">Kr1</strain>
    </source>
</reference>
<keyword evidence="5 6" id="KW-0067">ATP-binding</keyword>
<keyword evidence="6" id="KW-0414">Isoprene biosynthesis</keyword>
<sequence length="297" mass="32448">MREGTATPRSSWRLRANAKINLGLWVGPRDARGYHPVRTLMQTIGLADTIDIELADHYHLQAPKITGDPEGNLITKAYRMGQQYAPGQVPSVAVVCRKHIPTGAGLGGGSADAAAMLRWIHEVAPQTHLAGEAAQLGMDVPFLLEGGTAIAEGYGEQVRFLPALPTWGVLLAFPNVSISTARAYQAFDELPAANDGSDNDPELWVRALRQDAPVPAFYNALERAAWAVEPAVHAFKERLQQLTGLIWTLSGSGSAYFTLHRDLELLQRAHRTLRKHGIPWTQVTQFAPAVPVKEWTS</sequence>
<evidence type="ECO:0000256" key="2">
    <source>
        <dbReference type="ARBA" id="ARBA00022679"/>
    </source>
</evidence>
<evidence type="ECO:0000256" key="4">
    <source>
        <dbReference type="ARBA" id="ARBA00022777"/>
    </source>
</evidence>
<feature type="binding site" evidence="6">
    <location>
        <begin position="101"/>
        <end position="111"/>
    </location>
    <ligand>
        <name>ATP</name>
        <dbReference type="ChEBI" id="CHEBI:30616"/>
    </ligand>
</feature>
<comment type="function">
    <text evidence="6">Catalyzes the phosphorylation of the position 2 hydroxy group of 4-diphosphocytidyl-2C-methyl-D-erythritol.</text>
</comment>
<feature type="domain" description="GHMP kinase N-terminal" evidence="7">
    <location>
        <begin position="72"/>
        <end position="147"/>
    </location>
</feature>
<dbReference type="EMBL" id="CP019454">
    <property type="protein sequence ID" value="AUW92789.1"/>
    <property type="molecule type" value="Genomic_DNA"/>
</dbReference>
<dbReference type="EC" id="2.7.1.148" evidence="6"/>
<evidence type="ECO:0000313" key="8">
    <source>
        <dbReference type="EMBL" id="AUW92789.1"/>
    </source>
</evidence>
<dbReference type="InterPro" id="IPR020568">
    <property type="entry name" value="Ribosomal_Su5_D2-typ_SF"/>
</dbReference>
<evidence type="ECO:0000256" key="1">
    <source>
        <dbReference type="ARBA" id="ARBA00017473"/>
    </source>
</evidence>
<keyword evidence="3 6" id="KW-0547">Nucleotide-binding</keyword>
<evidence type="ECO:0000256" key="5">
    <source>
        <dbReference type="ARBA" id="ARBA00022840"/>
    </source>
</evidence>
<feature type="active site" evidence="6">
    <location>
        <position position="19"/>
    </location>
</feature>
<dbReference type="InterPro" id="IPR006204">
    <property type="entry name" value="GHMP_kinase_N_dom"/>
</dbReference>
<dbReference type="InterPro" id="IPR036554">
    <property type="entry name" value="GHMP_kinase_C_sf"/>
</dbReference>
<dbReference type="Gene3D" id="3.30.70.890">
    <property type="entry name" value="GHMP kinase, C-terminal domain"/>
    <property type="match status" value="1"/>
</dbReference>
<dbReference type="HAMAP" id="MF_00061">
    <property type="entry name" value="IspE"/>
    <property type="match status" value="1"/>
</dbReference>
<accession>A0ABM6RN77</accession>
<dbReference type="PIRSF" id="PIRSF010376">
    <property type="entry name" value="IspE"/>
    <property type="match status" value="1"/>
</dbReference>
<organism evidence="8 9">
    <name type="scientific">Sulfobacillus thermotolerans</name>
    <dbReference type="NCBI Taxonomy" id="338644"/>
    <lineage>
        <taxon>Bacteria</taxon>
        <taxon>Bacillati</taxon>
        <taxon>Bacillota</taxon>
        <taxon>Clostridia</taxon>
        <taxon>Eubacteriales</taxon>
        <taxon>Clostridiales Family XVII. Incertae Sedis</taxon>
        <taxon>Sulfobacillus</taxon>
    </lineage>
</organism>
<keyword evidence="9" id="KW-1185">Reference proteome</keyword>
<keyword evidence="4 6" id="KW-0418">Kinase</keyword>
<dbReference type="PANTHER" id="PTHR43527:SF2">
    <property type="entry name" value="4-DIPHOSPHOCYTIDYL-2-C-METHYL-D-ERYTHRITOL KINASE, CHLOROPLASTIC"/>
    <property type="match status" value="1"/>
</dbReference>
<evidence type="ECO:0000256" key="3">
    <source>
        <dbReference type="ARBA" id="ARBA00022741"/>
    </source>
</evidence>
<dbReference type="GO" id="GO:0016301">
    <property type="term" value="F:kinase activity"/>
    <property type="evidence" value="ECO:0007669"/>
    <property type="project" value="UniProtKB-KW"/>
</dbReference>
<dbReference type="Gene3D" id="3.30.230.10">
    <property type="match status" value="1"/>
</dbReference>
<dbReference type="SUPFAM" id="SSF54211">
    <property type="entry name" value="Ribosomal protein S5 domain 2-like"/>
    <property type="match status" value="1"/>
</dbReference>
<feature type="active site" evidence="6">
    <location>
        <position position="139"/>
    </location>
</feature>
<proteinExistence type="inferred from homology"/>
<keyword evidence="2 6" id="KW-0808">Transferase</keyword>
<comment type="similarity">
    <text evidence="6">Belongs to the GHMP kinase family. IspE subfamily.</text>
</comment>
<dbReference type="SUPFAM" id="SSF55060">
    <property type="entry name" value="GHMP Kinase, C-terminal domain"/>
    <property type="match status" value="1"/>
</dbReference>
<name>A0ABM6RN77_9FIRM</name>
<dbReference type="Pfam" id="PF00288">
    <property type="entry name" value="GHMP_kinases_N"/>
    <property type="match status" value="1"/>
</dbReference>
<dbReference type="PANTHER" id="PTHR43527">
    <property type="entry name" value="4-DIPHOSPHOCYTIDYL-2-C-METHYL-D-ERYTHRITOL KINASE, CHLOROPLASTIC"/>
    <property type="match status" value="1"/>
</dbReference>
<evidence type="ECO:0000256" key="6">
    <source>
        <dbReference type="HAMAP-Rule" id="MF_00061"/>
    </source>
</evidence>
<dbReference type="Proteomes" id="UP000325292">
    <property type="component" value="Chromosome"/>
</dbReference>
<evidence type="ECO:0000313" key="9">
    <source>
        <dbReference type="Proteomes" id="UP000325292"/>
    </source>
</evidence>